<comment type="caution">
    <text evidence="1">The sequence shown here is derived from an EMBL/GenBank/DDBJ whole genome shotgun (WGS) entry which is preliminary data.</text>
</comment>
<dbReference type="EMBL" id="MCFC01000063">
    <property type="protein sequence ID" value="ORY24872.1"/>
    <property type="molecule type" value="Genomic_DNA"/>
</dbReference>
<organism evidence="1 2">
    <name type="scientific">Naematelia encephala</name>
    <dbReference type="NCBI Taxonomy" id="71784"/>
    <lineage>
        <taxon>Eukaryota</taxon>
        <taxon>Fungi</taxon>
        <taxon>Dikarya</taxon>
        <taxon>Basidiomycota</taxon>
        <taxon>Agaricomycotina</taxon>
        <taxon>Tremellomycetes</taxon>
        <taxon>Tremellales</taxon>
        <taxon>Naemateliaceae</taxon>
        <taxon>Naematelia</taxon>
    </lineage>
</organism>
<sequence>MAPSIPVGSKSSSSSVRTLCTQMIGGKASKYLGLRSADDLAPLTSGASSSIYAISKTSAHEAETTTSVAQEIPLDIWRMVVDAVCHPEYLASPSGRKTLHSLQTVCKTLQALSQSEFDKQFPPIWQVSQATSDVWSNGWYSAIQSTARFSPARASTITSLLVRPRYTWRSRRVGSSNERNEPKTEPSTDSLSVPAVWRFTTLVVVPRTLTDLSRALQSDYFREIVLHCRSIKSFVIDGREMESYRKGMDNPLSQRLLRTVLWADPVATKIVIRVNEVSLCRLLVNWHDYGPKTVTTIQVVFSAPRVDGKDTYLNIEETAFTLAKTLLENDVKLHLETTGKTAYTERDATSTFVDLSLIKSHTSQPHTLFHIPSQGRALPRSKGKATWQRP</sequence>
<evidence type="ECO:0000313" key="1">
    <source>
        <dbReference type="EMBL" id="ORY24872.1"/>
    </source>
</evidence>
<dbReference type="InParanoid" id="A0A1Y2AQQ9"/>
<keyword evidence="2" id="KW-1185">Reference proteome</keyword>
<dbReference type="Proteomes" id="UP000193986">
    <property type="component" value="Unassembled WGS sequence"/>
</dbReference>
<name>A0A1Y2AQQ9_9TREE</name>
<accession>A0A1Y2AQQ9</accession>
<gene>
    <name evidence="1" type="ORF">BCR39DRAFT_545622</name>
</gene>
<protein>
    <submittedName>
        <fullName evidence="1">Uncharacterized protein</fullName>
    </submittedName>
</protein>
<reference evidence="1 2" key="1">
    <citation type="submission" date="2016-07" db="EMBL/GenBank/DDBJ databases">
        <title>Pervasive Adenine N6-methylation of Active Genes in Fungi.</title>
        <authorList>
            <consortium name="DOE Joint Genome Institute"/>
            <person name="Mondo S.J."/>
            <person name="Dannebaum R.O."/>
            <person name="Kuo R.C."/>
            <person name="Labutti K."/>
            <person name="Haridas S."/>
            <person name="Kuo A."/>
            <person name="Salamov A."/>
            <person name="Ahrendt S.R."/>
            <person name="Lipzen A."/>
            <person name="Sullivan W."/>
            <person name="Andreopoulos W.B."/>
            <person name="Clum A."/>
            <person name="Lindquist E."/>
            <person name="Daum C."/>
            <person name="Ramamoorthy G.K."/>
            <person name="Gryganskyi A."/>
            <person name="Culley D."/>
            <person name="Magnuson J.K."/>
            <person name="James T.Y."/>
            <person name="O'Malley M.A."/>
            <person name="Stajich J.E."/>
            <person name="Spatafora J.W."/>
            <person name="Visel A."/>
            <person name="Grigoriev I.V."/>
        </authorList>
    </citation>
    <scope>NUCLEOTIDE SEQUENCE [LARGE SCALE GENOMIC DNA]</scope>
    <source>
        <strain evidence="1 2">68-887.2</strain>
    </source>
</reference>
<evidence type="ECO:0000313" key="2">
    <source>
        <dbReference type="Proteomes" id="UP000193986"/>
    </source>
</evidence>
<dbReference type="AlphaFoldDB" id="A0A1Y2AQQ9"/>
<proteinExistence type="predicted"/>